<organism evidence="3 4">
    <name type="scientific">Tersicoccus phoenicis</name>
    <dbReference type="NCBI Taxonomy" id="554083"/>
    <lineage>
        <taxon>Bacteria</taxon>
        <taxon>Bacillati</taxon>
        <taxon>Actinomycetota</taxon>
        <taxon>Actinomycetes</taxon>
        <taxon>Micrococcales</taxon>
        <taxon>Micrococcaceae</taxon>
        <taxon>Tersicoccus</taxon>
    </lineage>
</organism>
<evidence type="ECO:0000313" key="4">
    <source>
        <dbReference type="Proteomes" id="UP000187085"/>
    </source>
</evidence>
<dbReference type="RefSeq" id="WP_076705739.1">
    <property type="nucleotide sequence ID" value="NZ_MRDE01000081.1"/>
</dbReference>
<feature type="transmembrane region" description="Helical" evidence="2">
    <location>
        <begin position="6"/>
        <end position="28"/>
    </location>
</feature>
<keyword evidence="2" id="KW-0812">Transmembrane</keyword>
<evidence type="ECO:0000313" key="3">
    <source>
        <dbReference type="EMBL" id="OMH23082.1"/>
    </source>
</evidence>
<feature type="transmembrane region" description="Helical" evidence="2">
    <location>
        <begin position="135"/>
        <end position="155"/>
    </location>
</feature>
<keyword evidence="4" id="KW-1185">Reference proteome</keyword>
<dbReference type="STRING" id="554083.BKD30_14565"/>
<dbReference type="Proteomes" id="UP000187085">
    <property type="component" value="Unassembled WGS sequence"/>
</dbReference>
<keyword evidence="2" id="KW-1133">Transmembrane helix</keyword>
<sequence length="307" mass="32916">MDVFSLNSSIILVVTIGLWLIWIVPYALRKRHRPIVAQVALRPVATADTTIGEPATSGSVGTTITENQGMTMLQLRDGSFGSFAASRGASAVVPVSPARLRVRWDRMALAGVGLIALVAALVTGVISLVTTLPVLVPLVLLLIFVGAVAGLRGLAIRDRRRKVEAAIDAAVDAHHVTPARVDEDRPTPLFDADAAEHQPATMNAQELREAARSLATSIGDAPRPERTAETDWQPVAVPRPTYVDAERAERPAPEPLRLPETPRPSTRTSIRAAEAGRRDVAGQETGRSTATGQLNDLDEVLRRRRGA</sequence>
<evidence type="ECO:0000256" key="1">
    <source>
        <dbReference type="SAM" id="MobiDB-lite"/>
    </source>
</evidence>
<accession>A0A1R1L6C0</accession>
<feature type="region of interest" description="Disordered" evidence="1">
    <location>
        <begin position="244"/>
        <end position="307"/>
    </location>
</feature>
<dbReference type="OrthoDB" id="4883227at2"/>
<reference evidence="3 4" key="1">
    <citation type="submission" date="2016-12" db="EMBL/GenBank/DDBJ databases">
        <title>Draft genome of Tersicoccus phoenicis 1P05MA.</title>
        <authorList>
            <person name="Nakajima Y."/>
            <person name="Yoshizawa S."/>
            <person name="Nakamura K."/>
            <person name="Ogura Y."/>
            <person name="Hayashi T."/>
            <person name="Kogure K."/>
        </authorList>
    </citation>
    <scope>NUCLEOTIDE SEQUENCE [LARGE SCALE GENOMIC DNA]</scope>
    <source>
        <strain evidence="3 4">1p05MA</strain>
    </source>
</reference>
<name>A0A1R1L6C0_9MICC</name>
<feature type="transmembrane region" description="Helical" evidence="2">
    <location>
        <begin position="108"/>
        <end position="129"/>
    </location>
</feature>
<feature type="compositionally biased region" description="Low complexity" evidence="1">
    <location>
        <begin position="263"/>
        <end position="272"/>
    </location>
</feature>
<proteinExistence type="predicted"/>
<dbReference type="AlphaFoldDB" id="A0A1R1L6C0"/>
<evidence type="ECO:0000256" key="2">
    <source>
        <dbReference type="SAM" id="Phobius"/>
    </source>
</evidence>
<dbReference type="EMBL" id="MRDE01000081">
    <property type="protein sequence ID" value="OMH23082.1"/>
    <property type="molecule type" value="Genomic_DNA"/>
</dbReference>
<gene>
    <name evidence="3" type="ORF">BKD30_14565</name>
</gene>
<feature type="compositionally biased region" description="Polar residues" evidence="1">
    <location>
        <begin position="285"/>
        <end position="294"/>
    </location>
</feature>
<comment type="caution">
    <text evidence="3">The sequence shown here is derived from an EMBL/GenBank/DDBJ whole genome shotgun (WGS) entry which is preliminary data.</text>
</comment>
<keyword evidence="2" id="KW-0472">Membrane</keyword>
<protein>
    <submittedName>
        <fullName evidence="3">Uncharacterized protein</fullName>
    </submittedName>
</protein>